<protein>
    <submittedName>
        <fullName evidence="3">Uncharacterized protein</fullName>
    </submittedName>
</protein>
<accession>A0A9Q9AJ24</accession>
<evidence type="ECO:0000313" key="3">
    <source>
        <dbReference type="EMBL" id="USW47007.1"/>
    </source>
</evidence>
<dbReference type="AlphaFoldDB" id="A0A9Q9AJ24"/>
<keyword evidence="4" id="KW-1185">Reference proteome</keyword>
<evidence type="ECO:0000256" key="1">
    <source>
        <dbReference type="SAM" id="MobiDB-lite"/>
    </source>
</evidence>
<dbReference type="EMBL" id="CP099418">
    <property type="protein sequence ID" value="USW47007.1"/>
    <property type="molecule type" value="Genomic_DNA"/>
</dbReference>
<feature type="region of interest" description="Disordered" evidence="1">
    <location>
        <begin position="77"/>
        <end position="100"/>
    </location>
</feature>
<proteinExistence type="predicted"/>
<feature type="compositionally biased region" description="Low complexity" evidence="1">
    <location>
        <begin position="91"/>
        <end position="100"/>
    </location>
</feature>
<evidence type="ECO:0000313" key="4">
    <source>
        <dbReference type="Proteomes" id="UP001056384"/>
    </source>
</evidence>
<gene>
    <name evidence="3" type="ORF">Slin15195_G003260</name>
</gene>
<keyword evidence="2" id="KW-1133">Transmembrane helix</keyword>
<sequence length="100" mass="10914">MGSTERLTSKRWKILLPIAGLLALAVMYIVVYQAGWSWDDGQTSSWSDEELENNAELKPKVELEFGHGPVAHENLRVEGNEKGGGNGNGNWSGNETRTGG</sequence>
<evidence type="ECO:0000256" key="2">
    <source>
        <dbReference type="SAM" id="Phobius"/>
    </source>
</evidence>
<reference evidence="3" key="1">
    <citation type="submission" date="2022-06" db="EMBL/GenBank/DDBJ databases">
        <title>Complete genome sequences of two strains of the flax pathogen Septoria linicola.</title>
        <authorList>
            <person name="Lapalu N."/>
            <person name="Simon A."/>
            <person name="Demenou B."/>
            <person name="Paumier D."/>
            <person name="Guillot M.-P."/>
            <person name="Gout L."/>
            <person name="Valade R."/>
        </authorList>
    </citation>
    <scope>NUCLEOTIDE SEQUENCE</scope>
    <source>
        <strain evidence="3">SE15195</strain>
    </source>
</reference>
<dbReference type="OrthoDB" id="10611837at2759"/>
<feature type="transmembrane region" description="Helical" evidence="2">
    <location>
        <begin position="12"/>
        <end position="31"/>
    </location>
</feature>
<name>A0A9Q9AJ24_9PEZI</name>
<keyword evidence="2" id="KW-0812">Transmembrane</keyword>
<dbReference type="Proteomes" id="UP001056384">
    <property type="component" value="Chromosome 1"/>
</dbReference>
<keyword evidence="2" id="KW-0472">Membrane</keyword>
<organism evidence="3 4">
    <name type="scientific">Septoria linicola</name>
    <dbReference type="NCBI Taxonomy" id="215465"/>
    <lineage>
        <taxon>Eukaryota</taxon>
        <taxon>Fungi</taxon>
        <taxon>Dikarya</taxon>
        <taxon>Ascomycota</taxon>
        <taxon>Pezizomycotina</taxon>
        <taxon>Dothideomycetes</taxon>
        <taxon>Dothideomycetidae</taxon>
        <taxon>Mycosphaerellales</taxon>
        <taxon>Mycosphaerellaceae</taxon>
        <taxon>Septoria</taxon>
    </lineage>
</organism>